<dbReference type="InterPro" id="IPR018379">
    <property type="entry name" value="BEN_domain"/>
</dbReference>
<feature type="region of interest" description="Disordered" evidence="1">
    <location>
        <begin position="98"/>
        <end position="216"/>
    </location>
</feature>
<evidence type="ECO:0000313" key="2">
    <source>
        <dbReference type="EMBL" id="EKC39251.1"/>
    </source>
</evidence>
<sequence>MASADTMFLCLFFMEDRSLSVLQKNDKNLSIDEFKEGSNCTMKWMGRKEYRCKIVKIHDNKEYLDKWATKVNNNILKRHAESKDLDIGTLVDEIREFREASSSGKRKRIETARSKESKIQDREISPKKKKLVKNQNEEHSPQKKTDLKEKEEVDKTKEKKNTKEKEKTSPKKTENRKEKKDEQNERSTTAKKKSGDNVERKKQTKEQVKKKAEASAAVNMSMEIVSMASQFSIETDITAPTSTQKEQEKGEMNLEKSPTKSAFPVSGTKSPLKPAAVTIDIHDNDLTRESSAYLMDLNNHSTPLTETWGLCQRSEEAGFGVQYSTETDNFQVSATNKVSMPVPSPHVLNTMRGIMHPEFQTYVREILNQFGHDSQDQNYSFQQHISKKISKVYEVINTKTNRKEKCTKEIIASYFVRVTPQTSKMTVQSSVPKNNNKEGERISSCAKGTAPSSISHNANTYENRTVKLLESSSIEVDKANLKKASSLAKKHSNPGYALCLKVIPLLFTDEELALSRGQGLIKAKHGDMRPCLNKEKVQVMKDYVQSWCSKNGFSVPSHAKLNDGVTERIAYSRKLLKKKSSN</sequence>
<dbReference type="InParanoid" id="K1RWJ1"/>
<feature type="compositionally biased region" description="Basic and acidic residues" evidence="1">
    <location>
        <begin position="245"/>
        <end position="258"/>
    </location>
</feature>
<feature type="region of interest" description="Disordered" evidence="1">
    <location>
        <begin position="426"/>
        <end position="451"/>
    </location>
</feature>
<organism evidence="2">
    <name type="scientific">Magallana gigas</name>
    <name type="common">Pacific oyster</name>
    <name type="synonym">Crassostrea gigas</name>
    <dbReference type="NCBI Taxonomy" id="29159"/>
    <lineage>
        <taxon>Eukaryota</taxon>
        <taxon>Metazoa</taxon>
        <taxon>Spiralia</taxon>
        <taxon>Lophotrochozoa</taxon>
        <taxon>Mollusca</taxon>
        <taxon>Bivalvia</taxon>
        <taxon>Autobranchia</taxon>
        <taxon>Pteriomorphia</taxon>
        <taxon>Ostreida</taxon>
        <taxon>Ostreoidea</taxon>
        <taxon>Ostreidae</taxon>
        <taxon>Magallana</taxon>
    </lineage>
</organism>
<reference evidence="2" key="1">
    <citation type="journal article" date="2012" name="Nature">
        <title>The oyster genome reveals stress adaptation and complexity of shell formation.</title>
        <authorList>
            <person name="Zhang G."/>
            <person name="Fang X."/>
            <person name="Guo X."/>
            <person name="Li L."/>
            <person name="Luo R."/>
            <person name="Xu F."/>
            <person name="Yang P."/>
            <person name="Zhang L."/>
            <person name="Wang X."/>
            <person name="Qi H."/>
            <person name="Xiong Z."/>
            <person name="Que H."/>
            <person name="Xie Y."/>
            <person name="Holland P.W."/>
            <person name="Paps J."/>
            <person name="Zhu Y."/>
            <person name="Wu F."/>
            <person name="Chen Y."/>
            <person name="Wang J."/>
            <person name="Peng C."/>
            <person name="Meng J."/>
            <person name="Yang L."/>
            <person name="Liu J."/>
            <person name="Wen B."/>
            <person name="Zhang N."/>
            <person name="Huang Z."/>
            <person name="Zhu Q."/>
            <person name="Feng Y."/>
            <person name="Mount A."/>
            <person name="Hedgecock D."/>
            <person name="Xu Z."/>
            <person name="Liu Y."/>
            <person name="Domazet-Loso T."/>
            <person name="Du Y."/>
            <person name="Sun X."/>
            <person name="Zhang S."/>
            <person name="Liu B."/>
            <person name="Cheng P."/>
            <person name="Jiang X."/>
            <person name="Li J."/>
            <person name="Fan D."/>
            <person name="Wang W."/>
            <person name="Fu W."/>
            <person name="Wang T."/>
            <person name="Wang B."/>
            <person name="Zhang J."/>
            <person name="Peng Z."/>
            <person name="Li Y."/>
            <person name="Li N."/>
            <person name="Wang J."/>
            <person name="Chen M."/>
            <person name="He Y."/>
            <person name="Tan F."/>
            <person name="Song X."/>
            <person name="Zheng Q."/>
            <person name="Huang R."/>
            <person name="Yang H."/>
            <person name="Du X."/>
            <person name="Chen L."/>
            <person name="Yang M."/>
            <person name="Gaffney P.M."/>
            <person name="Wang S."/>
            <person name="Luo L."/>
            <person name="She Z."/>
            <person name="Ming Y."/>
            <person name="Huang W."/>
            <person name="Zhang S."/>
            <person name="Huang B."/>
            <person name="Zhang Y."/>
            <person name="Qu T."/>
            <person name="Ni P."/>
            <person name="Miao G."/>
            <person name="Wang J."/>
            <person name="Wang Q."/>
            <person name="Steinberg C.E."/>
            <person name="Wang H."/>
            <person name="Li N."/>
            <person name="Qian L."/>
            <person name="Zhang G."/>
            <person name="Li Y."/>
            <person name="Yang H."/>
            <person name="Liu X."/>
            <person name="Wang J."/>
            <person name="Yin Y."/>
            <person name="Wang J."/>
        </authorList>
    </citation>
    <scope>NUCLEOTIDE SEQUENCE [LARGE SCALE GENOMIC DNA]</scope>
    <source>
        <strain evidence="2">05x7-T-G4-1.051#20</strain>
    </source>
</reference>
<proteinExistence type="predicted"/>
<dbReference type="GO" id="GO:0003677">
    <property type="term" value="F:DNA binding"/>
    <property type="evidence" value="ECO:0007669"/>
    <property type="project" value="InterPro"/>
</dbReference>
<evidence type="ECO:0000256" key="1">
    <source>
        <dbReference type="SAM" id="MobiDB-lite"/>
    </source>
</evidence>
<feature type="compositionally biased region" description="Basic and acidic residues" evidence="1">
    <location>
        <begin position="109"/>
        <end position="126"/>
    </location>
</feature>
<feature type="region of interest" description="Disordered" evidence="1">
    <location>
        <begin position="238"/>
        <end position="271"/>
    </location>
</feature>
<dbReference type="AlphaFoldDB" id="K1RWJ1"/>
<protein>
    <submittedName>
        <fullName evidence="2">Uncharacterized protein</fullName>
    </submittedName>
</protein>
<feature type="compositionally biased region" description="Basic and acidic residues" evidence="1">
    <location>
        <begin position="135"/>
        <end position="185"/>
    </location>
</feature>
<feature type="compositionally biased region" description="Basic and acidic residues" evidence="1">
    <location>
        <begin position="193"/>
        <end position="213"/>
    </location>
</feature>
<gene>
    <name evidence="2" type="ORF">CGI_10017010</name>
</gene>
<dbReference type="PROSITE" id="PS51457">
    <property type="entry name" value="BEN"/>
    <property type="match status" value="1"/>
</dbReference>
<dbReference type="EMBL" id="JH817356">
    <property type="protein sequence ID" value="EKC39251.1"/>
    <property type="molecule type" value="Genomic_DNA"/>
</dbReference>
<name>K1RWJ1_MAGGI</name>
<accession>K1RWJ1</accession>
<dbReference type="HOGENOM" id="CLU_468730_0_0_1"/>